<sequence length="64" mass="7684">MHWMQGHFMGFGWIYILILFAIVLYFVTRNSDKKDPKSILDERFAKGEMSKEEYEEALKTLKDH</sequence>
<feature type="transmembrane region" description="Helical" evidence="1">
    <location>
        <begin position="6"/>
        <end position="27"/>
    </location>
</feature>
<name>A0A1W1WU30_9BACT</name>
<dbReference type="RefSeq" id="WP_084275929.1">
    <property type="nucleotide sequence ID" value="NZ_AP026671.1"/>
</dbReference>
<feature type="domain" description="SHOCT" evidence="2">
    <location>
        <begin position="39"/>
        <end position="61"/>
    </location>
</feature>
<dbReference type="Proteomes" id="UP000192602">
    <property type="component" value="Unassembled WGS sequence"/>
</dbReference>
<reference evidence="4" key="1">
    <citation type="submission" date="2017-04" db="EMBL/GenBank/DDBJ databases">
        <authorList>
            <person name="Varghese N."/>
            <person name="Submissions S."/>
        </authorList>
    </citation>
    <scope>NUCLEOTIDE SEQUENCE [LARGE SCALE GENOMIC DNA]</scope>
    <source>
        <strain evidence="4">DSM 16512</strain>
    </source>
</reference>
<protein>
    <submittedName>
        <fullName evidence="3">Putative membrane protein</fullName>
    </submittedName>
</protein>
<dbReference type="AlphaFoldDB" id="A0A1W1WU30"/>
<evidence type="ECO:0000259" key="2">
    <source>
        <dbReference type="Pfam" id="PF09851"/>
    </source>
</evidence>
<keyword evidence="1" id="KW-0812">Transmembrane</keyword>
<evidence type="ECO:0000313" key="4">
    <source>
        <dbReference type="Proteomes" id="UP000192602"/>
    </source>
</evidence>
<evidence type="ECO:0000256" key="1">
    <source>
        <dbReference type="SAM" id="Phobius"/>
    </source>
</evidence>
<keyword evidence="1" id="KW-0472">Membrane</keyword>
<dbReference type="EMBL" id="FWWZ01000001">
    <property type="protein sequence ID" value="SMC09712.1"/>
    <property type="molecule type" value="Genomic_DNA"/>
</dbReference>
<proteinExistence type="predicted"/>
<dbReference type="STRING" id="1069081.SAMN05660197_1534"/>
<organism evidence="3 4">
    <name type="scientific">Nitratiruptor tergarcus DSM 16512</name>
    <dbReference type="NCBI Taxonomy" id="1069081"/>
    <lineage>
        <taxon>Bacteria</taxon>
        <taxon>Pseudomonadati</taxon>
        <taxon>Campylobacterota</taxon>
        <taxon>Epsilonproteobacteria</taxon>
        <taxon>Nautiliales</taxon>
        <taxon>Nitratiruptoraceae</taxon>
        <taxon>Nitratiruptor</taxon>
    </lineage>
</organism>
<keyword evidence="4" id="KW-1185">Reference proteome</keyword>
<accession>A0A1W1WU30</accession>
<dbReference type="Pfam" id="PF09851">
    <property type="entry name" value="SHOCT"/>
    <property type="match status" value="1"/>
</dbReference>
<keyword evidence="1" id="KW-1133">Transmembrane helix</keyword>
<gene>
    <name evidence="3" type="ORF">SAMN05660197_1534</name>
</gene>
<evidence type="ECO:0000313" key="3">
    <source>
        <dbReference type="EMBL" id="SMC09712.1"/>
    </source>
</evidence>
<dbReference type="InterPro" id="IPR018649">
    <property type="entry name" value="SHOCT"/>
</dbReference>